<feature type="compositionally biased region" description="Low complexity" evidence="1">
    <location>
        <begin position="1"/>
        <end position="15"/>
    </location>
</feature>
<feature type="region of interest" description="Disordered" evidence="1">
    <location>
        <begin position="1"/>
        <end position="33"/>
    </location>
</feature>
<proteinExistence type="predicted"/>
<evidence type="ECO:0000313" key="3">
    <source>
        <dbReference type="Proteomes" id="UP001320170"/>
    </source>
</evidence>
<reference evidence="2 3" key="1">
    <citation type="journal article" date="2024" name="Pathogens">
        <title>Characterization of a Novel Species of Legionella Isolated from a Healthcare Facility: Legionella resiliens sp. nov.</title>
        <authorList>
            <person name="Cristino S."/>
            <person name="Pascale M.R."/>
            <person name="Marino F."/>
            <person name="Derelitto C."/>
            <person name="Salaris S."/>
            <person name="Orsini M."/>
            <person name="Squarzoni S."/>
            <person name="Grottola A."/>
            <person name="Girolamini L."/>
        </authorList>
    </citation>
    <scope>NUCLEOTIDE SEQUENCE [LARGE SCALE GENOMIC DNA]</scope>
    <source>
        <strain evidence="2 3">8cVS16</strain>
    </source>
</reference>
<evidence type="ECO:0000313" key="2">
    <source>
        <dbReference type="EMBL" id="MCE3530850.1"/>
    </source>
</evidence>
<evidence type="ECO:0000256" key="1">
    <source>
        <dbReference type="SAM" id="MobiDB-lite"/>
    </source>
</evidence>
<dbReference type="EMBL" id="JAJTND010000001">
    <property type="protein sequence ID" value="MCE3530850.1"/>
    <property type="molecule type" value="Genomic_DNA"/>
</dbReference>
<organism evidence="2 3">
    <name type="scientific">Legionella resiliens</name>
    <dbReference type="NCBI Taxonomy" id="2905958"/>
    <lineage>
        <taxon>Bacteria</taxon>
        <taxon>Pseudomonadati</taxon>
        <taxon>Pseudomonadota</taxon>
        <taxon>Gammaproteobacteria</taxon>
        <taxon>Legionellales</taxon>
        <taxon>Legionellaceae</taxon>
        <taxon>Legionella</taxon>
    </lineage>
</organism>
<dbReference type="RefSeq" id="WP_232890101.1">
    <property type="nucleotide sequence ID" value="NZ_JAJSPM010000001.1"/>
</dbReference>
<accession>A0ABS8X0A1</accession>
<comment type="caution">
    <text evidence="2">The sequence shown here is derived from an EMBL/GenBank/DDBJ whole genome shotgun (WGS) entry which is preliminary data.</text>
</comment>
<evidence type="ECO:0008006" key="4">
    <source>
        <dbReference type="Google" id="ProtNLM"/>
    </source>
</evidence>
<dbReference type="Proteomes" id="UP001320170">
    <property type="component" value="Unassembled WGS sequence"/>
</dbReference>
<gene>
    <name evidence="2" type="ORF">LXO92_00490</name>
</gene>
<name>A0ABS8X0A1_9GAMM</name>
<feature type="compositionally biased region" description="Polar residues" evidence="1">
    <location>
        <begin position="21"/>
        <end position="33"/>
    </location>
</feature>
<keyword evidence="3" id="KW-1185">Reference proteome</keyword>
<sequence>MPINATNTENNENLNDVSGEIDSSATDGSENQSPKSLQDMVVAVIAQDPFLSRALAQDKSFEDSRFIEVLKKIAPFIQILPTELKCELIMFLPLQEWKSLRKVNIEWRQVVNTAAKIFLDQVERDTLPVVRIDANDFDAILKKLLEEVDTYAQSTGRRAEQVQVVRKLKGAASSFIQPLEKLMYCKQKINELQRTIEGEHNGGYMLSFFSNPNNSRLHGILKSFLKESQDLIESSPWLEKIKFCTSLYPQHAVVKRLAEAFLEIKGQKSKGEQKPKLEIDEEKRVSSLTF</sequence>
<protein>
    <recommendedName>
        <fullName evidence="4">F-box domain-containing protein</fullName>
    </recommendedName>
</protein>